<accession>A0ABU6K737</accession>
<evidence type="ECO:0000313" key="1">
    <source>
        <dbReference type="EMBL" id="MEC5386805.1"/>
    </source>
</evidence>
<dbReference type="RefSeq" id="WP_327599764.1">
    <property type="nucleotide sequence ID" value="NZ_JAYXHS010000002.1"/>
</dbReference>
<sequence>MGSIRTPVRKLRFIPGQIATHAEELAYLRSRLRASLASPALTIVNIQDLQERCEAHVQGLVVAGPDLLSLVSASLEADDRDEVFAAAYGLLRTQIPAFAQRVIDAFMSASGNRLTGLADALGAVQETLSEAALLKVVEQGDARRAAHAGLALANRRCLYAGHPRLATLLGDEDTAIALLAWRVAALLDEPGAAHDRPYALAARSEDVALREAAFHAGAWHGESWVLPALAQLAQRGDLVGWRGLAALGDARCVPLLTSGLQEEIPLALRAPLAARWGHPVAIEHMLAQMRDADPVQAAAAGDAFTRMTGFDVEGRRETPPVAEDTDVFAREFAEDVWLPDIDKAQRFWTQHAERWQAGARWCRGFEITASLPSAAQQQISMQARWDFGARAALSGARIFAPPPAL</sequence>
<keyword evidence="2" id="KW-1185">Reference proteome</keyword>
<comment type="caution">
    <text evidence="1">The sequence shown here is derived from an EMBL/GenBank/DDBJ whole genome shotgun (WGS) entry which is preliminary data.</text>
</comment>
<gene>
    <name evidence="1" type="ORF">VVD49_13805</name>
</gene>
<proteinExistence type="predicted"/>
<name>A0ABU6K737_9RHOO</name>
<dbReference type="Proteomes" id="UP001331561">
    <property type="component" value="Unassembled WGS sequence"/>
</dbReference>
<protein>
    <recommendedName>
        <fullName evidence="3">TIGR02270 family protein</fullName>
    </recommendedName>
</protein>
<evidence type="ECO:0008006" key="3">
    <source>
        <dbReference type="Google" id="ProtNLM"/>
    </source>
</evidence>
<evidence type="ECO:0000313" key="2">
    <source>
        <dbReference type="Proteomes" id="UP001331561"/>
    </source>
</evidence>
<reference evidence="1 2" key="1">
    <citation type="submission" date="2024-01" db="EMBL/GenBank/DDBJ databases">
        <title>Uliginosibacterium soil sp. nov.</title>
        <authorList>
            <person name="Lv Y."/>
        </authorList>
    </citation>
    <scope>NUCLEOTIDE SEQUENCE [LARGE SCALE GENOMIC DNA]</scope>
    <source>
        <strain evidence="1 2">H3</strain>
    </source>
</reference>
<organism evidence="1 2">
    <name type="scientific">Uliginosibacterium silvisoli</name>
    <dbReference type="NCBI Taxonomy" id="3114758"/>
    <lineage>
        <taxon>Bacteria</taxon>
        <taxon>Pseudomonadati</taxon>
        <taxon>Pseudomonadota</taxon>
        <taxon>Betaproteobacteria</taxon>
        <taxon>Rhodocyclales</taxon>
        <taxon>Zoogloeaceae</taxon>
        <taxon>Uliginosibacterium</taxon>
    </lineage>
</organism>
<dbReference type="EMBL" id="JAYXHS010000002">
    <property type="protein sequence ID" value="MEC5386805.1"/>
    <property type="molecule type" value="Genomic_DNA"/>
</dbReference>